<keyword evidence="2 3" id="KW-0802">TPR repeat</keyword>
<keyword evidence="6" id="KW-1185">Reference proteome</keyword>
<dbReference type="GO" id="GO:0035269">
    <property type="term" value="P:protein O-linked glycosylation via mannose"/>
    <property type="evidence" value="ECO:0007669"/>
    <property type="project" value="TreeGrafter"/>
</dbReference>
<dbReference type="RefSeq" id="WP_143903237.1">
    <property type="nucleotide sequence ID" value="NZ_VJOL01000038.1"/>
</dbReference>
<keyword evidence="4" id="KW-0812">Transmembrane</keyword>
<proteinExistence type="predicted"/>
<feature type="transmembrane region" description="Helical" evidence="4">
    <location>
        <begin position="178"/>
        <end position="195"/>
    </location>
</feature>
<evidence type="ECO:0000256" key="3">
    <source>
        <dbReference type="PROSITE-ProRule" id="PRU00339"/>
    </source>
</evidence>
<dbReference type="InterPro" id="IPR011990">
    <property type="entry name" value="TPR-like_helical_dom_sf"/>
</dbReference>
<evidence type="ECO:0000256" key="1">
    <source>
        <dbReference type="ARBA" id="ARBA00022737"/>
    </source>
</evidence>
<feature type="transmembrane region" description="Helical" evidence="4">
    <location>
        <begin position="401"/>
        <end position="418"/>
    </location>
</feature>
<dbReference type="PANTHER" id="PTHR44227:SF3">
    <property type="entry name" value="PROTEIN O-MANNOSYL-TRANSFERASE TMTC4"/>
    <property type="match status" value="1"/>
</dbReference>
<dbReference type="AlphaFoldDB" id="A0A554WYU3"/>
<evidence type="ECO:0000256" key="2">
    <source>
        <dbReference type="ARBA" id="ARBA00022803"/>
    </source>
</evidence>
<feature type="repeat" description="TPR" evidence="3">
    <location>
        <begin position="555"/>
        <end position="588"/>
    </location>
</feature>
<feature type="transmembrane region" description="Helical" evidence="4">
    <location>
        <begin position="378"/>
        <end position="395"/>
    </location>
</feature>
<dbReference type="InterPro" id="IPR019734">
    <property type="entry name" value="TPR_rpt"/>
</dbReference>
<dbReference type="PANTHER" id="PTHR44227">
    <property type="match status" value="1"/>
</dbReference>
<accession>A0A554WYU3</accession>
<protein>
    <submittedName>
        <fullName evidence="5">Type III secretion low calcium response chaperone LcrH/SycD</fullName>
    </submittedName>
</protein>
<feature type="transmembrane region" description="Helical" evidence="4">
    <location>
        <begin position="124"/>
        <end position="148"/>
    </location>
</feature>
<dbReference type="PROSITE" id="PS50005">
    <property type="entry name" value="TPR"/>
    <property type="match status" value="2"/>
</dbReference>
<sequence length="669" mass="73808">MLIGIKKLAPVLAMAVGLAALYAIGYTHGLIFDDAWIARDADKLAGPITLEPSFRSLWMASYQAVYHIAGPELYWQRAFNVLLHIVNAILILLLTEKLVYRALDHEDSASQRENSGEALQELRSLARVAVPVAVMIWAVNPVAVYAVQYLTQRSTLMATAFTVAMLLMFIAALNARTLLRRLLWVGGAALAYLMALLSKEHAAPAVALLLPIYVYWHRPHARQLWQGAVVLVGVAVVTAVITVHRKGWTIGVPTEDVVRPFLRQLDALRPGASEQVYVLSVVNQTWLFFRYGLLWVFPWVGWLSVDLRPPFPLEWFAFPQVLGAGAFLLAVAASSIAILRQPGRIALVGLVFLIPSIMFSAELAFVRLQEPFVLYRSYLWSIVLPALWVVILISVLRAHKWILGVGGLLVVGFGLMAVDRIQSLRDDPTAWRDALSKIDPSGPQNALGRWRAPHNLARWELTAGRFDSAFNYAKLADRLGAPNGMAKQKMGSALVSLRRPKEALPLLLAAQSEGYEGVEIWVSIGSAFDQMGRADDAFLAYDRALTGGLHERYRPATLLAAGYLANRVGQYQRAEYYFGELLKVNPELSAATAGLAIALAGQGRPAQALTMLSEAIGRRASADLYHARANVNMRAGDLKKAEQDILEALARDPNNPVYISVLREIRMGR</sequence>
<dbReference type="InterPro" id="IPR052346">
    <property type="entry name" value="O-mannosyl-transferase_TMTC"/>
</dbReference>
<dbReference type="Pfam" id="PF13432">
    <property type="entry name" value="TPR_16"/>
    <property type="match status" value="1"/>
</dbReference>
<organism evidence="5 6">
    <name type="scientific">Tepidimonas thermarum</name>
    <dbReference type="NCBI Taxonomy" id="335431"/>
    <lineage>
        <taxon>Bacteria</taxon>
        <taxon>Pseudomonadati</taxon>
        <taxon>Pseudomonadota</taxon>
        <taxon>Betaproteobacteria</taxon>
        <taxon>Burkholderiales</taxon>
        <taxon>Tepidimonas</taxon>
    </lineage>
</organism>
<dbReference type="Gene3D" id="1.25.40.10">
    <property type="entry name" value="Tetratricopeptide repeat domain"/>
    <property type="match status" value="2"/>
</dbReference>
<dbReference type="SMART" id="SM00028">
    <property type="entry name" value="TPR"/>
    <property type="match status" value="3"/>
</dbReference>
<dbReference type="OrthoDB" id="509324at2"/>
<name>A0A554WYU3_9BURK</name>
<dbReference type="GO" id="GO:0000030">
    <property type="term" value="F:mannosyltransferase activity"/>
    <property type="evidence" value="ECO:0007669"/>
    <property type="project" value="TreeGrafter"/>
</dbReference>
<dbReference type="Proteomes" id="UP000318542">
    <property type="component" value="Unassembled WGS sequence"/>
</dbReference>
<feature type="transmembrane region" description="Helical" evidence="4">
    <location>
        <begin position="224"/>
        <end position="243"/>
    </location>
</feature>
<feature type="transmembrane region" description="Helical" evidence="4">
    <location>
        <begin position="317"/>
        <end position="339"/>
    </location>
</feature>
<feature type="transmembrane region" description="Helical" evidence="4">
    <location>
        <begin position="287"/>
        <end position="305"/>
    </location>
</feature>
<dbReference type="GO" id="GO:0030968">
    <property type="term" value="P:endoplasmic reticulum unfolded protein response"/>
    <property type="evidence" value="ECO:0007669"/>
    <property type="project" value="TreeGrafter"/>
</dbReference>
<feature type="transmembrane region" description="Helical" evidence="4">
    <location>
        <begin position="345"/>
        <end position="366"/>
    </location>
</feature>
<feature type="transmembrane region" description="Helical" evidence="4">
    <location>
        <begin position="154"/>
        <end position="173"/>
    </location>
</feature>
<keyword evidence="4" id="KW-0472">Membrane</keyword>
<dbReference type="Pfam" id="PF14559">
    <property type="entry name" value="TPR_19"/>
    <property type="match status" value="1"/>
</dbReference>
<keyword evidence="4" id="KW-1133">Transmembrane helix</keyword>
<evidence type="ECO:0000256" key="4">
    <source>
        <dbReference type="SAM" id="Phobius"/>
    </source>
</evidence>
<comment type="caution">
    <text evidence="5">The sequence shown here is derived from an EMBL/GenBank/DDBJ whole genome shotgun (WGS) entry which is preliminary data.</text>
</comment>
<evidence type="ECO:0000313" key="5">
    <source>
        <dbReference type="EMBL" id="TSE28747.1"/>
    </source>
</evidence>
<dbReference type="EMBL" id="VJOL01000038">
    <property type="protein sequence ID" value="TSE28747.1"/>
    <property type="molecule type" value="Genomic_DNA"/>
</dbReference>
<feature type="repeat" description="TPR" evidence="3">
    <location>
        <begin position="622"/>
        <end position="655"/>
    </location>
</feature>
<keyword evidence="1" id="KW-0677">Repeat</keyword>
<dbReference type="SUPFAM" id="SSF48452">
    <property type="entry name" value="TPR-like"/>
    <property type="match status" value="2"/>
</dbReference>
<evidence type="ECO:0000313" key="6">
    <source>
        <dbReference type="Proteomes" id="UP000318542"/>
    </source>
</evidence>
<reference evidence="5 6" key="1">
    <citation type="submission" date="2019-07" db="EMBL/GenBank/DDBJ databases">
        <title>Tepidimonas thermarum AA-1 draft genome.</title>
        <authorList>
            <person name="Da Costa M.S."/>
            <person name="Froufe H.J.C."/>
            <person name="Egas C."/>
            <person name="Albuquerque L."/>
        </authorList>
    </citation>
    <scope>NUCLEOTIDE SEQUENCE [LARGE SCALE GENOMIC DNA]</scope>
    <source>
        <strain evidence="5 6">AA-1</strain>
    </source>
</reference>
<feature type="transmembrane region" description="Helical" evidence="4">
    <location>
        <begin position="81"/>
        <end position="103"/>
    </location>
</feature>
<gene>
    <name evidence="5" type="ORF">Tther_01873</name>
</gene>